<evidence type="ECO:0000313" key="2">
    <source>
        <dbReference type="Proteomes" id="UP000777482"/>
    </source>
</evidence>
<reference evidence="1 2" key="1">
    <citation type="submission" date="2020-11" db="EMBL/GenBank/DDBJ databases">
        <title>Kefir isolates.</title>
        <authorList>
            <person name="Marcisauskas S."/>
            <person name="Kim Y."/>
            <person name="Blasche S."/>
        </authorList>
    </citation>
    <scope>NUCLEOTIDE SEQUENCE [LARGE SCALE GENOMIC DNA]</scope>
    <source>
        <strain evidence="1 2">KR</strain>
    </source>
</reference>
<keyword evidence="2" id="KW-1185">Reference proteome</keyword>
<dbReference type="EMBL" id="PUHQ01000141">
    <property type="protein sequence ID" value="KAG0654705.1"/>
    <property type="molecule type" value="Genomic_DNA"/>
</dbReference>
<evidence type="ECO:0000313" key="1">
    <source>
        <dbReference type="EMBL" id="KAG0654705.1"/>
    </source>
</evidence>
<dbReference type="OrthoDB" id="10683144at2759"/>
<comment type="caution">
    <text evidence="1">The sequence shown here is derived from an EMBL/GenBank/DDBJ whole genome shotgun (WGS) entry which is preliminary data.</text>
</comment>
<sequence length="579" mass="65642">MSADVFRRFERGHEHISPSSPGLWACTGQARALASSVGMPIIDKGTVADPQRYTTHLPTVSMMTGCLTRLAALAAHCTCGVWNRRRRNGTQSSDWGVNRAEVWYDRASLRLEAIFDSRTLTTEWWRQLRHDLYGWLTLKHDILEYAYETLGVPLIDIASQIYIKVTYDWSSGPSRVSPDTGRDQYEKEVVKMWQTRRHHVTDLSLQDVLTGHRNPLLCSKKLVGEIDKKVAALNNHVDSLCAVLPSDRFTAAMRNWVRGVQGWAEYNTICDLSAVEQSSLLNILGGIHRRLLGSWQDNTTLVQLHKITKNPPLIGIFWAQTGAFPEFAYPEYDNQGQLLRQPMWVNARYYRAFVVPPGCPDQQQLQAFADPEQSLHIHNMHTLGNFTDWDTASPEQAAHTQHFLGAFTHHQTGPEWTGQGYLPSTTHPGIQQNVDSLPPPAAEQVSWQRLNAAALPRQGNVDAHTPYNHLGLNQFGTAEPWELYPSLKFPLQPHQEDRNQDPYHSYSLGQMGLRAQRRYGISSAGLRQRREREECACTLIAEKDQSVIFLNLQRANIGSFIRLGIPQPPRPYQHLPISL</sequence>
<name>A0A9P6VV35_RHOMI</name>
<accession>A0A9P6VV35</accession>
<gene>
    <name evidence="1" type="ORF">C6P46_001540</name>
</gene>
<proteinExistence type="predicted"/>
<protein>
    <submittedName>
        <fullName evidence="1">Uncharacterized protein</fullName>
    </submittedName>
</protein>
<dbReference type="Proteomes" id="UP000777482">
    <property type="component" value="Unassembled WGS sequence"/>
</dbReference>
<dbReference type="AlphaFoldDB" id="A0A9P6VV35"/>
<organism evidence="1 2">
    <name type="scientific">Rhodotorula mucilaginosa</name>
    <name type="common">Yeast</name>
    <name type="synonym">Rhodotorula rubra</name>
    <dbReference type="NCBI Taxonomy" id="5537"/>
    <lineage>
        <taxon>Eukaryota</taxon>
        <taxon>Fungi</taxon>
        <taxon>Dikarya</taxon>
        <taxon>Basidiomycota</taxon>
        <taxon>Pucciniomycotina</taxon>
        <taxon>Microbotryomycetes</taxon>
        <taxon>Sporidiobolales</taxon>
        <taxon>Sporidiobolaceae</taxon>
        <taxon>Rhodotorula</taxon>
    </lineage>
</organism>